<keyword evidence="9 10" id="KW-0472">Membrane</keyword>
<proteinExistence type="predicted"/>
<sequence length="473" mass="53331">MTKYNEQLTFLRSPLFLYALVFGVLAALVLTLALGIRALWFVEHEQQMLKEELLEFKQEILDIYHEDGAMGVREEFGLERLHPWNIEETREHFSENELVFSVLNKRGQLIAGAALGGDFNIPWQRLSFELEEETVDIISHHFAVGEQFQVGLSRITSWITEEAWHEFTHLALWLWLTIPLLFSLFGLLIAKRQIATTLQLTTEIEQLITASKLAPLTMKGSASKMASEPISHVRFSINQLIAKMSAMHQDIETMSVGIAHDLKTPLSRVANRLQLMQQDIDDPRMTAEHLEQCIEQVNVVISTFTSIVRLSEIESGQRKQSFSRLNLSTLIQEMAENYEPLFSDSGRTLDISVVDDVYCSGDKDLLNQMLNNLLENALEYSEANAKVWIRLQHHTSGVLLQVGDSGPGISTSDQERVFSRFYRGDISRNKPGNGLGLSIVKAIVNLHDAPISILPKQAGVTGAVFNIVIPISH</sequence>
<dbReference type="PRINTS" id="PR00344">
    <property type="entry name" value="BCTRLSENSOR"/>
</dbReference>
<keyword evidence="4" id="KW-0597">Phosphoprotein</keyword>
<comment type="caution">
    <text evidence="12">The sequence shown here is derived from an EMBL/GenBank/DDBJ whole genome shotgun (WGS) entry which is preliminary data.</text>
</comment>
<feature type="transmembrane region" description="Helical" evidence="10">
    <location>
        <begin position="15"/>
        <end position="40"/>
    </location>
</feature>
<dbReference type="Gene3D" id="1.10.287.130">
    <property type="match status" value="1"/>
</dbReference>
<evidence type="ECO:0000256" key="1">
    <source>
        <dbReference type="ARBA" id="ARBA00000085"/>
    </source>
</evidence>
<gene>
    <name evidence="12" type="ORF">DXX92_06325</name>
</gene>
<organism evidence="12 13">
    <name type="scientific">Thalassotalea euphylliae</name>
    <dbReference type="NCBI Taxonomy" id="1655234"/>
    <lineage>
        <taxon>Bacteria</taxon>
        <taxon>Pseudomonadati</taxon>
        <taxon>Pseudomonadota</taxon>
        <taxon>Gammaproteobacteria</taxon>
        <taxon>Alteromonadales</taxon>
        <taxon>Colwelliaceae</taxon>
        <taxon>Thalassotalea</taxon>
    </lineage>
</organism>
<evidence type="ECO:0000256" key="2">
    <source>
        <dbReference type="ARBA" id="ARBA00004370"/>
    </source>
</evidence>
<evidence type="ECO:0000256" key="10">
    <source>
        <dbReference type="SAM" id="Phobius"/>
    </source>
</evidence>
<feature type="transmembrane region" description="Helical" evidence="10">
    <location>
        <begin position="170"/>
        <end position="190"/>
    </location>
</feature>
<evidence type="ECO:0000313" key="13">
    <source>
        <dbReference type="Proteomes" id="UP000256999"/>
    </source>
</evidence>
<evidence type="ECO:0000256" key="3">
    <source>
        <dbReference type="ARBA" id="ARBA00012438"/>
    </source>
</evidence>
<dbReference type="PROSITE" id="PS50109">
    <property type="entry name" value="HIS_KIN"/>
    <property type="match status" value="1"/>
</dbReference>
<evidence type="ECO:0000313" key="12">
    <source>
        <dbReference type="EMBL" id="REL35013.1"/>
    </source>
</evidence>
<dbReference type="EC" id="2.7.13.3" evidence="3"/>
<dbReference type="InterPro" id="IPR036890">
    <property type="entry name" value="HATPase_C_sf"/>
</dbReference>
<dbReference type="SUPFAM" id="SSF47384">
    <property type="entry name" value="Homodimeric domain of signal transducing histidine kinase"/>
    <property type="match status" value="1"/>
</dbReference>
<evidence type="ECO:0000256" key="5">
    <source>
        <dbReference type="ARBA" id="ARBA00022679"/>
    </source>
</evidence>
<dbReference type="InterPro" id="IPR036097">
    <property type="entry name" value="HisK_dim/P_sf"/>
</dbReference>
<dbReference type="SUPFAM" id="SSF55874">
    <property type="entry name" value="ATPase domain of HSP90 chaperone/DNA topoisomerase II/histidine kinase"/>
    <property type="match status" value="1"/>
</dbReference>
<dbReference type="PANTHER" id="PTHR45436:SF8">
    <property type="entry name" value="HISTIDINE KINASE"/>
    <property type="match status" value="1"/>
</dbReference>
<dbReference type="InterPro" id="IPR003594">
    <property type="entry name" value="HATPase_dom"/>
</dbReference>
<dbReference type="Pfam" id="PF02518">
    <property type="entry name" value="HATPase_c"/>
    <property type="match status" value="1"/>
</dbReference>
<keyword evidence="7 12" id="KW-0418">Kinase</keyword>
<dbReference type="SMART" id="SM00388">
    <property type="entry name" value="HisKA"/>
    <property type="match status" value="1"/>
</dbReference>
<dbReference type="SMART" id="SM00387">
    <property type="entry name" value="HATPase_c"/>
    <property type="match status" value="1"/>
</dbReference>
<evidence type="ECO:0000256" key="4">
    <source>
        <dbReference type="ARBA" id="ARBA00022553"/>
    </source>
</evidence>
<keyword evidence="6 10" id="KW-0812">Transmembrane</keyword>
<dbReference type="InterPro" id="IPR004358">
    <property type="entry name" value="Sig_transdc_His_kin-like_C"/>
</dbReference>
<evidence type="ECO:0000256" key="9">
    <source>
        <dbReference type="ARBA" id="ARBA00023136"/>
    </source>
</evidence>
<evidence type="ECO:0000256" key="6">
    <source>
        <dbReference type="ARBA" id="ARBA00022692"/>
    </source>
</evidence>
<dbReference type="RefSeq" id="WP_115999687.1">
    <property type="nucleotide sequence ID" value="NZ_QUOV01000001.1"/>
</dbReference>
<evidence type="ECO:0000256" key="8">
    <source>
        <dbReference type="ARBA" id="ARBA00022989"/>
    </source>
</evidence>
<evidence type="ECO:0000259" key="11">
    <source>
        <dbReference type="PROSITE" id="PS50109"/>
    </source>
</evidence>
<name>A0A3E0UEK5_9GAMM</name>
<comment type="catalytic activity">
    <reaction evidence="1">
        <text>ATP + protein L-histidine = ADP + protein N-phospho-L-histidine.</text>
        <dbReference type="EC" id="2.7.13.3"/>
    </reaction>
</comment>
<dbReference type="GO" id="GO:0005886">
    <property type="term" value="C:plasma membrane"/>
    <property type="evidence" value="ECO:0007669"/>
    <property type="project" value="TreeGrafter"/>
</dbReference>
<dbReference type="InterPro" id="IPR005467">
    <property type="entry name" value="His_kinase_dom"/>
</dbReference>
<keyword evidence="8 10" id="KW-1133">Transmembrane helix</keyword>
<dbReference type="InterPro" id="IPR050428">
    <property type="entry name" value="TCS_sensor_his_kinase"/>
</dbReference>
<protein>
    <recommendedName>
        <fullName evidence="3">histidine kinase</fullName>
        <ecNumber evidence="3">2.7.13.3</ecNumber>
    </recommendedName>
</protein>
<dbReference type="AlphaFoldDB" id="A0A3E0UEK5"/>
<feature type="domain" description="Histidine kinase" evidence="11">
    <location>
        <begin position="257"/>
        <end position="473"/>
    </location>
</feature>
<dbReference type="GO" id="GO:0000155">
    <property type="term" value="F:phosphorelay sensor kinase activity"/>
    <property type="evidence" value="ECO:0007669"/>
    <property type="project" value="InterPro"/>
</dbReference>
<dbReference type="Proteomes" id="UP000256999">
    <property type="component" value="Unassembled WGS sequence"/>
</dbReference>
<dbReference type="EMBL" id="QUOV01000001">
    <property type="protein sequence ID" value="REL35013.1"/>
    <property type="molecule type" value="Genomic_DNA"/>
</dbReference>
<evidence type="ECO:0000256" key="7">
    <source>
        <dbReference type="ARBA" id="ARBA00022777"/>
    </source>
</evidence>
<dbReference type="OrthoDB" id="9804645at2"/>
<reference evidence="12 13" key="1">
    <citation type="submission" date="2018-08" db="EMBL/GenBank/DDBJ databases">
        <title>Thalassotalea euphylliae genome.</title>
        <authorList>
            <person name="Summers S."/>
            <person name="Rice S.A."/>
            <person name="Freckelton M.L."/>
            <person name="Nedved B.T."/>
            <person name="Hadfield M.G."/>
        </authorList>
    </citation>
    <scope>NUCLEOTIDE SEQUENCE [LARGE SCALE GENOMIC DNA]</scope>
    <source>
        <strain evidence="12 13">H2</strain>
    </source>
</reference>
<dbReference type="CDD" id="cd00075">
    <property type="entry name" value="HATPase"/>
    <property type="match status" value="1"/>
</dbReference>
<dbReference type="Gene3D" id="3.30.565.10">
    <property type="entry name" value="Histidine kinase-like ATPase, C-terminal domain"/>
    <property type="match status" value="1"/>
</dbReference>
<comment type="subcellular location">
    <subcellularLocation>
        <location evidence="2">Membrane</location>
    </subcellularLocation>
</comment>
<dbReference type="PANTHER" id="PTHR45436">
    <property type="entry name" value="SENSOR HISTIDINE KINASE YKOH"/>
    <property type="match status" value="1"/>
</dbReference>
<dbReference type="InterPro" id="IPR003661">
    <property type="entry name" value="HisK_dim/P_dom"/>
</dbReference>
<keyword evidence="5" id="KW-0808">Transferase</keyword>
<accession>A0A3E0UEK5</accession>
<dbReference type="CDD" id="cd00082">
    <property type="entry name" value="HisKA"/>
    <property type="match status" value="1"/>
</dbReference>